<dbReference type="InterPro" id="IPR046908">
    <property type="entry name" value="divDNApol"/>
</dbReference>
<protein>
    <submittedName>
        <fullName evidence="1">Putative DNA polymerase</fullName>
    </submittedName>
</protein>
<dbReference type="InterPro" id="IPR043502">
    <property type="entry name" value="DNA/RNA_pol_sf"/>
</dbReference>
<name>A0A4D6DX30_9CAUD</name>
<dbReference type="Pfam" id="PF20286">
    <property type="entry name" value="divDNApol"/>
    <property type="match status" value="1"/>
</dbReference>
<organism evidence="1 2">
    <name type="scientific">Edwardsiella phage pEt-SU</name>
    <dbReference type="NCBI Taxonomy" id="2562142"/>
    <lineage>
        <taxon>Viruses</taxon>
        <taxon>Duplodnaviria</taxon>
        <taxon>Heunggongvirae</taxon>
        <taxon>Uroviricota</taxon>
        <taxon>Caudoviricetes</taxon>
        <taxon>Chimalliviridae</taxon>
        <taxon>Petsuvirus</taxon>
        <taxon>Petsuvirus pEtSU</taxon>
    </lineage>
</organism>
<dbReference type="EMBL" id="MK689364">
    <property type="protein sequence ID" value="QBZ70865.1"/>
    <property type="molecule type" value="Genomic_DNA"/>
</dbReference>
<keyword evidence="2" id="KW-1185">Reference proteome</keyword>
<sequence>MSGVGPFLSENYESDRNLIKLAIEQHSMVIGRTNGLNEDEVKSNLLEYFKDHREQYKSRRAKVIVKNKVEDREVKILPLSAVFKHVQQQNYHFSPSMVAYKNSDEEECINSIGTRLFIDNRSYYKGLMQKARDVGDNENRDKYKEIQNAFKIFNNAQSGAMSSEGTPINNKTGHTSLTSTCRCLTSTANLINEQFIAGNRFYNTPENTLQAIVARLKVTDYKSLENVMEKYQLHYATVDDLMERVEYCSKRYWESARHMGIIRKFLEGLSALERSAVLYNLDLVSLYQHNTKFINQFFDEWIHIPEPEEGKEAEDYLKPDNGDKYVLCVSKLPRKPAQVVINALNTHHDYVEKKYTDFMREFFHSTIPPSGLFDVTSAVRDCVLTSDTDSSIYTVDEMIEAYTHDRDKGIRLNGVLTYFIRMISVDQHQQLSANLNVTKKNLRMLGMKNEYYFGAYVTTLMSKHYYASQQMVEGVMNVEPEMEIKGVHLKSSKIASNIKDFAQKLMVDTLNAIEHKKKLNAAETLKEIGDLERTIVDDIHSGDWKWLSRQGVKGASSYSKPMASVYFYHELWEQVFSEKYGPAPELPYVGIKMSVDLGSKTKVKDFIEKLEDKGLAARFEKFMEVNGRSDLGNLVIPMERLQYLADIPAEVKQAIDYRTIIKQNLKCVYEVLNSTGLYFMNDSITRLVSDEH</sequence>
<dbReference type="SUPFAM" id="SSF56672">
    <property type="entry name" value="DNA/RNA polymerases"/>
    <property type="match status" value="1"/>
</dbReference>
<gene>
    <name evidence="1" type="ORF">pETSU_284</name>
</gene>
<accession>A0A4D6DX30</accession>
<reference evidence="1 2" key="1">
    <citation type="submission" date="2019-03" db="EMBL/GenBank/DDBJ databases">
        <authorList>
            <person name="Kim S.G."/>
            <person name="Park S.C."/>
        </authorList>
    </citation>
    <scope>NUCLEOTIDE SEQUENCE [LARGE SCALE GENOMIC DNA]</scope>
</reference>
<proteinExistence type="predicted"/>
<evidence type="ECO:0000313" key="2">
    <source>
        <dbReference type="Proteomes" id="UP000297195"/>
    </source>
</evidence>
<evidence type="ECO:0000313" key="1">
    <source>
        <dbReference type="EMBL" id="QBZ70865.1"/>
    </source>
</evidence>
<dbReference type="Proteomes" id="UP000297195">
    <property type="component" value="Segment"/>
</dbReference>